<accession>A0A9N9E2B0</accession>
<dbReference type="Proteomes" id="UP000789831">
    <property type="component" value="Unassembled WGS sequence"/>
</dbReference>
<dbReference type="PANTHER" id="PTHR33266">
    <property type="entry name" value="CHROMOSOME 15, WHOLE GENOME SHOTGUN SEQUENCE"/>
    <property type="match status" value="1"/>
</dbReference>
<evidence type="ECO:0000313" key="2">
    <source>
        <dbReference type="Proteomes" id="UP000789831"/>
    </source>
</evidence>
<dbReference type="EMBL" id="CAJVPL010005426">
    <property type="protein sequence ID" value="CAG8658023.1"/>
    <property type="molecule type" value="Genomic_DNA"/>
</dbReference>
<proteinExistence type="predicted"/>
<name>A0A9N9E2B0_9GLOM</name>
<gene>
    <name evidence="1" type="ORF">AGERDE_LOCUS11682</name>
</gene>
<dbReference type="PANTHER" id="PTHR33266:SF1">
    <property type="entry name" value="F-BOX DOMAIN-CONTAINING PROTEIN"/>
    <property type="match status" value="1"/>
</dbReference>
<protein>
    <submittedName>
        <fullName evidence="1">4878_t:CDS:1</fullName>
    </submittedName>
</protein>
<feature type="non-terminal residue" evidence="1">
    <location>
        <position position="1"/>
    </location>
</feature>
<dbReference type="OrthoDB" id="2347082at2759"/>
<organism evidence="1 2">
    <name type="scientific">Ambispora gerdemannii</name>
    <dbReference type="NCBI Taxonomy" id="144530"/>
    <lineage>
        <taxon>Eukaryota</taxon>
        <taxon>Fungi</taxon>
        <taxon>Fungi incertae sedis</taxon>
        <taxon>Mucoromycota</taxon>
        <taxon>Glomeromycotina</taxon>
        <taxon>Glomeromycetes</taxon>
        <taxon>Archaeosporales</taxon>
        <taxon>Ambisporaceae</taxon>
        <taxon>Ambispora</taxon>
    </lineage>
</organism>
<comment type="caution">
    <text evidence="1">The sequence shown here is derived from an EMBL/GenBank/DDBJ whole genome shotgun (WGS) entry which is preliminary data.</text>
</comment>
<sequence>DQGELVGRILCLLAVDKAIQSKYECWNMYLQPITVQEFLDALVGSQAFEKLNAVLDEQANGNNSVMLRNSKIRFNHFVYVSFTPTRMNLVNFFFRGAAILCKRNQKGTDLIIPIAMVQDDETPITENNLSFINIQVRNREADGQPTGDDYQLKNKQQESEPVFKRQKTDNIFKQTARYIGIDSSIPFPLPYLSIYMSLGVASEGIEFQYMLDIGVKTRTDVKERMGHLSIYGLSKSVYACLNDKDSDVELLLHKLLISYVDPVEKEDGVLWVGHQASDKWVQQCKQIVKNMELLRYEQGMSEHLFAI</sequence>
<evidence type="ECO:0000313" key="1">
    <source>
        <dbReference type="EMBL" id="CAG8658023.1"/>
    </source>
</evidence>
<dbReference type="AlphaFoldDB" id="A0A9N9E2B0"/>
<reference evidence="1" key="1">
    <citation type="submission" date="2021-06" db="EMBL/GenBank/DDBJ databases">
        <authorList>
            <person name="Kallberg Y."/>
            <person name="Tangrot J."/>
            <person name="Rosling A."/>
        </authorList>
    </citation>
    <scope>NUCLEOTIDE SEQUENCE</scope>
    <source>
        <strain evidence="1">MT106</strain>
    </source>
</reference>
<keyword evidence="2" id="KW-1185">Reference proteome</keyword>